<gene>
    <name evidence="2" type="ORF">NEZAVI_LOCUS4498</name>
</gene>
<evidence type="ECO:0000256" key="1">
    <source>
        <dbReference type="SAM" id="MobiDB-lite"/>
    </source>
</evidence>
<keyword evidence="3" id="KW-1185">Reference proteome</keyword>
<accession>A0A9P0EFA8</accession>
<sequence>MAENATSTTAAAQSTEVKEAPSTSNPPKGNKPKYRDRGSKSAHDDQFRRAAGAKAMAANDARLDQALFSHLISITTKFPNFNHTPQPVTATIPQTTRGIGFALQQSATFAHERKPFIGITVHQMYRVALAQNAIIRQKTTPMGHQHHPYASEMRFDAPPFYGFDIKMASHDRHFTPVVAVLSAFGNLSIGGHDYHGFLPQSGMSVTNSSSGFESGFYLRDGELG</sequence>
<evidence type="ECO:0000313" key="3">
    <source>
        <dbReference type="Proteomes" id="UP001152798"/>
    </source>
</evidence>
<dbReference type="Proteomes" id="UP001152798">
    <property type="component" value="Chromosome 2"/>
</dbReference>
<dbReference type="AlphaFoldDB" id="A0A9P0EFA8"/>
<dbReference type="EMBL" id="OV725078">
    <property type="protein sequence ID" value="CAH1393889.1"/>
    <property type="molecule type" value="Genomic_DNA"/>
</dbReference>
<feature type="region of interest" description="Disordered" evidence="1">
    <location>
        <begin position="1"/>
        <end position="53"/>
    </location>
</feature>
<reference evidence="2" key="1">
    <citation type="submission" date="2022-01" db="EMBL/GenBank/DDBJ databases">
        <authorList>
            <person name="King R."/>
        </authorList>
    </citation>
    <scope>NUCLEOTIDE SEQUENCE</scope>
</reference>
<feature type="compositionally biased region" description="Basic and acidic residues" evidence="1">
    <location>
        <begin position="33"/>
        <end position="48"/>
    </location>
</feature>
<name>A0A9P0EFA8_NEZVI</name>
<evidence type="ECO:0000313" key="2">
    <source>
        <dbReference type="EMBL" id="CAH1393889.1"/>
    </source>
</evidence>
<proteinExistence type="predicted"/>
<protein>
    <submittedName>
        <fullName evidence="2">Uncharacterized protein</fullName>
    </submittedName>
</protein>
<organism evidence="2 3">
    <name type="scientific">Nezara viridula</name>
    <name type="common">Southern green stink bug</name>
    <name type="synonym">Cimex viridulus</name>
    <dbReference type="NCBI Taxonomy" id="85310"/>
    <lineage>
        <taxon>Eukaryota</taxon>
        <taxon>Metazoa</taxon>
        <taxon>Ecdysozoa</taxon>
        <taxon>Arthropoda</taxon>
        <taxon>Hexapoda</taxon>
        <taxon>Insecta</taxon>
        <taxon>Pterygota</taxon>
        <taxon>Neoptera</taxon>
        <taxon>Paraneoptera</taxon>
        <taxon>Hemiptera</taxon>
        <taxon>Heteroptera</taxon>
        <taxon>Panheteroptera</taxon>
        <taxon>Pentatomomorpha</taxon>
        <taxon>Pentatomoidea</taxon>
        <taxon>Pentatomidae</taxon>
        <taxon>Pentatominae</taxon>
        <taxon>Nezara</taxon>
    </lineage>
</organism>
<feature type="compositionally biased region" description="Low complexity" evidence="1">
    <location>
        <begin position="1"/>
        <end position="15"/>
    </location>
</feature>